<dbReference type="EMBL" id="JAFIMR010000053">
    <property type="protein sequence ID" value="KAI1854402.1"/>
    <property type="molecule type" value="Genomic_DNA"/>
</dbReference>
<dbReference type="PANTHER" id="PTHR43791:SF36">
    <property type="entry name" value="TRANSPORTER, PUTATIVE (AFU_ORTHOLOGUE AFUA_6G08340)-RELATED"/>
    <property type="match status" value="1"/>
</dbReference>
<dbReference type="GO" id="GO:0016020">
    <property type="term" value="C:membrane"/>
    <property type="evidence" value="ECO:0007669"/>
    <property type="project" value="UniProtKB-SubCell"/>
</dbReference>
<proteinExistence type="predicted"/>
<gene>
    <name evidence="7" type="ORF">JX265_012436</name>
</gene>
<dbReference type="SUPFAM" id="SSF103473">
    <property type="entry name" value="MFS general substrate transporter"/>
    <property type="match status" value="1"/>
</dbReference>
<name>A0A9P9WAA0_9PEZI</name>
<dbReference type="Gene3D" id="1.20.1250.20">
    <property type="entry name" value="MFS general substrate transporter like domains"/>
    <property type="match status" value="2"/>
</dbReference>
<comment type="subcellular location">
    <subcellularLocation>
        <location evidence="1">Membrane</location>
        <topology evidence="1">Multi-pass membrane protein</topology>
    </subcellularLocation>
</comment>
<feature type="transmembrane region" description="Helical" evidence="6">
    <location>
        <begin position="301"/>
        <end position="322"/>
    </location>
</feature>
<keyword evidence="3 6" id="KW-0812">Transmembrane</keyword>
<dbReference type="GO" id="GO:0022857">
    <property type="term" value="F:transmembrane transporter activity"/>
    <property type="evidence" value="ECO:0007669"/>
    <property type="project" value="InterPro"/>
</dbReference>
<comment type="caution">
    <text evidence="7">The sequence shown here is derived from an EMBL/GenBank/DDBJ whole genome shotgun (WGS) entry which is preliminary data.</text>
</comment>
<dbReference type="AlphaFoldDB" id="A0A9P9WAA0"/>
<evidence type="ECO:0000313" key="7">
    <source>
        <dbReference type="EMBL" id="KAI1854402.1"/>
    </source>
</evidence>
<accession>A0A9P9WAA0</accession>
<dbReference type="InterPro" id="IPR036259">
    <property type="entry name" value="MFS_trans_sf"/>
</dbReference>
<evidence type="ECO:0000256" key="6">
    <source>
        <dbReference type="SAM" id="Phobius"/>
    </source>
</evidence>
<feature type="transmembrane region" description="Helical" evidence="6">
    <location>
        <begin position="193"/>
        <end position="213"/>
    </location>
</feature>
<dbReference type="InterPro" id="IPR011701">
    <property type="entry name" value="MFS"/>
</dbReference>
<evidence type="ECO:0000256" key="2">
    <source>
        <dbReference type="ARBA" id="ARBA00022448"/>
    </source>
</evidence>
<feature type="transmembrane region" description="Helical" evidence="6">
    <location>
        <begin position="328"/>
        <end position="346"/>
    </location>
</feature>
<evidence type="ECO:0000256" key="5">
    <source>
        <dbReference type="ARBA" id="ARBA00023136"/>
    </source>
</evidence>
<dbReference type="Pfam" id="PF07690">
    <property type="entry name" value="MFS_1"/>
    <property type="match status" value="1"/>
</dbReference>
<evidence type="ECO:0000313" key="8">
    <source>
        <dbReference type="Proteomes" id="UP000829685"/>
    </source>
</evidence>
<reference evidence="7" key="1">
    <citation type="submission" date="2021-03" db="EMBL/GenBank/DDBJ databases">
        <title>Revisited historic fungal species revealed as producer of novel bioactive compounds through whole genome sequencing and comparative genomics.</title>
        <authorList>
            <person name="Vignolle G.A."/>
            <person name="Hochenegger N."/>
            <person name="Mach R.L."/>
            <person name="Mach-Aigner A.R."/>
            <person name="Javad Rahimi M."/>
            <person name="Salim K.A."/>
            <person name="Chan C.M."/>
            <person name="Lim L.B.L."/>
            <person name="Cai F."/>
            <person name="Druzhinina I.S."/>
            <person name="U'Ren J.M."/>
            <person name="Derntl C."/>
        </authorList>
    </citation>
    <scope>NUCLEOTIDE SEQUENCE</scope>
    <source>
        <strain evidence="7">TUCIM 5799</strain>
    </source>
</reference>
<evidence type="ECO:0000256" key="3">
    <source>
        <dbReference type="ARBA" id="ARBA00022692"/>
    </source>
</evidence>
<sequence>MSQNKDPVATTSTSTEVLEHFSRGKTFHVARRADALSDTPDGSSIADPDTERKKALTALTAEEEKKLIRRIDWRLIPLLALLYVMKKLDESNVSNARIMNKGTPRAILTQLNISSDEYGMITVLYTVRPPSAVQTEAGMFPGIILQLTYWYRPDEMATRLGWIYVCGSIAGIIGGVFAYAFNGVSGRLGVSGWQWLFIFEGATTIVLSALILFRLPDFPSTTSWLSEREKAFIQARLPPNAPRGAEENFSWGEIVTSLKDKRLWLFTLSWALQTCGGSGVKFYQSTIIANLGFSDIATAQLLNIPMSALAIIIIVTCTWLAGKGSIPIPLFPVAFTVIIVACYGVMTAYPSDVGVYIAMMIGNAVSTAWFPLMWPWRAQTTSRATGSAFAIGFVNSYGQVGDAIGPQMFLDKYEPRYQLPFGFSMGLIALCGWNCAYTWWVTRHTERDTRKHKLARLEAKKRNNTVLDDVSDHDLERAGR</sequence>
<organism evidence="7 8">
    <name type="scientific">Neoarthrinium moseri</name>
    <dbReference type="NCBI Taxonomy" id="1658444"/>
    <lineage>
        <taxon>Eukaryota</taxon>
        <taxon>Fungi</taxon>
        <taxon>Dikarya</taxon>
        <taxon>Ascomycota</taxon>
        <taxon>Pezizomycotina</taxon>
        <taxon>Sordariomycetes</taxon>
        <taxon>Xylariomycetidae</taxon>
        <taxon>Amphisphaeriales</taxon>
        <taxon>Apiosporaceae</taxon>
        <taxon>Neoarthrinium</taxon>
    </lineage>
</organism>
<keyword evidence="5 6" id="KW-0472">Membrane</keyword>
<protein>
    <submittedName>
        <fullName evidence="7">Uncharacterized protein</fullName>
    </submittedName>
</protein>
<dbReference type="PANTHER" id="PTHR43791">
    <property type="entry name" value="PERMEASE-RELATED"/>
    <property type="match status" value="1"/>
</dbReference>
<dbReference type="Proteomes" id="UP000829685">
    <property type="component" value="Unassembled WGS sequence"/>
</dbReference>
<evidence type="ECO:0000256" key="4">
    <source>
        <dbReference type="ARBA" id="ARBA00022989"/>
    </source>
</evidence>
<keyword evidence="8" id="KW-1185">Reference proteome</keyword>
<evidence type="ECO:0000256" key="1">
    <source>
        <dbReference type="ARBA" id="ARBA00004141"/>
    </source>
</evidence>
<feature type="transmembrane region" description="Helical" evidence="6">
    <location>
        <begin position="353"/>
        <end position="374"/>
    </location>
</feature>
<feature type="transmembrane region" description="Helical" evidence="6">
    <location>
        <begin position="421"/>
        <end position="441"/>
    </location>
</feature>
<keyword evidence="4 6" id="KW-1133">Transmembrane helix</keyword>
<keyword evidence="2" id="KW-0813">Transport</keyword>
<feature type="transmembrane region" description="Helical" evidence="6">
    <location>
        <begin position="161"/>
        <end position="181"/>
    </location>
</feature>